<dbReference type="EMBL" id="JAYKXP010000029">
    <property type="protein sequence ID" value="KAK7043268.1"/>
    <property type="molecule type" value="Genomic_DNA"/>
</dbReference>
<dbReference type="Proteomes" id="UP001383192">
    <property type="component" value="Unassembled WGS sequence"/>
</dbReference>
<comment type="caution">
    <text evidence="2">The sequence shown here is derived from an EMBL/GenBank/DDBJ whole genome shotgun (WGS) entry which is preliminary data.</text>
</comment>
<organism evidence="2 3">
    <name type="scientific">Paramarasmius palmivorus</name>
    <dbReference type="NCBI Taxonomy" id="297713"/>
    <lineage>
        <taxon>Eukaryota</taxon>
        <taxon>Fungi</taxon>
        <taxon>Dikarya</taxon>
        <taxon>Basidiomycota</taxon>
        <taxon>Agaricomycotina</taxon>
        <taxon>Agaricomycetes</taxon>
        <taxon>Agaricomycetidae</taxon>
        <taxon>Agaricales</taxon>
        <taxon>Marasmiineae</taxon>
        <taxon>Marasmiaceae</taxon>
        <taxon>Paramarasmius</taxon>
    </lineage>
</organism>
<protein>
    <submittedName>
        <fullName evidence="2">Uncharacterized protein</fullName>
    </submittedName>
</protein>
<accession>A0AAW0CW16</accession>
<evidence type="ECO:0000313" key="1">
    <source>
        <dbReference type="EMBL" id="KAK7040110.1"/>
    </source>
</evidence>
<evidence type="ECO:0000313" key="2">
    <source>
        <dbReference type="EMBL" id="KAK7043268.1"/>
    </source>
</evidence>
<name>A0AAW0CW16_9AGAR</name>
<dbReference type="AlphaFoldDB" id="A0AAW0CW16"/>
<proteinExistence type="predicted"/>
<sequence>MPPARRQWSTRNARGAGWHKRGYRDHGCMWINVKMGSYGHTRGQDVNEYLTMNQLWDQIISSVSMEDGFPLPEGWTIGLFSNRKLLPQTDDRIDTLFDGGNTVTVKVFDEEDRERVYDGFEGWGFHEPGRRRPRWVDTLEAMNRPLYGL</sequence>
<keyword evidence="3" id="KW-1185">Reference proteome</keyword>
<dbReference type="EMBL" id="JAYKXP010000038">
    <property type="protein sequence ID" value="KAK7040110.1"/>
    <property type="molecule type" value="Genomic_DNA"/>
</dbReference>
<reference evidence="2 3" key="1">
    <citation type="submission" date="2024-01" db="EMBL/GenBank/DDBJ databases">
        <title>A draft genome for a cacao thread blight-causing isolate of Paramarasmius palmivorus.</title>
        <authorList>
            <person name="Baruah I.K."/>
            <person name="Bukari Y."/>
            <person name="Amoako-Attah I."/>
            <person name="Meinhardt L.W."/>
            <person name="Bailey B.A."/>
            <person name="Cohen S.P."/>
        </authorList>
    </citation>
    <scope>NUCLEOTIDE SEQUENCE [LARGE SCALE GENOMIC DNA]</scope>
    <source>
        <strain evidence="2 3">GH-12</strain>
    </source>
</reference>
<evidence type="ECO:0000313" key="3">
    <source>
        <dbReference type="Proteomes" id="UP001383192"/>
    </source>
</evidence>
<gene>
    <name evidence="2" type="ORF">VNI00_008622</name>
    <name evidence="1" type="ORF">VNI00_009915</name>
</gene>